<dbReference type="RefSeq" id="WP_162658278.1">
    <property type="nucleotide sequence ID" value="NZ_LR593887.1"/>
</dbReference>
<proteinExistence type="predicted"/>
<keyword evidence="2" id="KW-1185">Reference proteome</keyword>
<dbReference type="EMBL" id="LR593887">
    <property type="protein sequence ID" value="VTS03651.1"/>
    <property type="molecule type" value="Genomic_DNA"/>
</dbReference>
<dbReference type="AlphaFoldDB" id="A0A6C2YNJ3"/>
<dbReference type="EMBL" id="LR586016">
    <property type="protein sequence ID" value="VIP03188.1"/>
    <property type="molecule type" value="Genomic_DNA"/>
</dbReference>
<gene>
    <name evidence="1" type="ORF">GMBLW1_07720</name>
</gene>
<dbReference type="KEGG" id="tim:GMBLW1_07720"/>
<protein>
    <submittedName>
        <fullName evidence="1">Repeat-companion domain protein</fullName>
    </submittedName>
</protein>
<evidence type="ECO:0000313" key="2">
    <source>
        <dbReference type="Proteomes" id="UP000464378"/>
    </source>
</evidence>
<dbReference type="InParanoid" id="A0A6C2YNJ3"/>
<name>A0A6C2YNJ3_9BACT</name>
<dbReference type="NCBIfam" id="TIGR02996">
    <property type="entry name" value="rpt_mate_G_obs"/>
    <property type="match status" value="1"/>
</dbReference>
<organism evidence="1">
    <name type="scientific">Tuwongella immobilis</name>
    <dbReference type="NCBI Taxonomy" id="692036"/>
    <lineage>
        <taxon>Bacteria</taxon>
        <taxon>Pseudomonadati</taxon>
        <taxon>Planctomycetota</taxon>
        <taxon>Planctomycetia</taxon>
        <taxon>Gemmatales</taxon>
        <taxon>Gemmataceae</taxon>
        <taxon>Tuwongella</taxon>
    </lineage>
</organism>
<reference evidence="1" key="1">
    <citation type="submission" date="2019-04" db="EMBL/GenBank/DDBJ databases">
        <authorList>
            <consortium name="Science for Life Laboratories"/>
        </authorList>
    </citation>
    <scope>NUCLEOTIDE SEQUENCE</scope>
    <source>
        <strain evidence="1">MBLW1</strain>
    </source>
</reference>
<dbReference type="InterPro" id="IPR014338">
    <property type="entry name" value="CHP02996_rpt-companion-dom"/>
</dbReference>
<evidence type="ECO:0000313" key="1">
    <source>
        <dbReference type="EMBL" id="VIP03188.1"/>
    </source>
</evidence>
<accession>A0A6C2YNJ3</accession>
<sequence>MDEREALIQAIFDNPDDDAARLAYAAWQEAHGDPAHAELIRAQCKLATLQAGDPERKKLKRRVTMLLKRPENVALTEYDNEFEGGMVRSASWYGGEDAFDYAGVPLERVLALEACDFSESNWPDVAAAARIAAAPWLRRCRRVAFHEFVVDAAVLSTLAKSPHLTNLREVVFSDCTVSADSLAELVLNPSVRGVETIMLQGDSGSWNGLAGPLKRILSDPRSQSLRRLYLLAKGLPAEIADVLIQSSGLTATQIWIYDRLSWLTPEIRSALETRFGTAIQFDSTYFLDPYSYCYC</sequence>
<dbReference type="Proteomes" id="UP000464378">
    <property type="component" value="Chromosome"/>
</dbReference>